<accession>A0ACB6ZA07</accession>
<dbReference type="Proteomes" id="UP000886501">
    <property type="component" value="Unassembled WGS sequence"/>
</dbReference>
<reference evidence="1" key="1">
    <citation type="submission" date="2019-10" db="EMBL/GenBank/DDBJ databases">
        <authorList>
            <consortium name="DOE Joint Genome Institute"/>
            <person name="Kuo A."/>
            <person name="Miyauchi S."/>
            <person name="Kiss E."/>
            <person name="Drula E."/>
            <person name="Kohler A."/>
            <person name="Sanchez-Garcia M."/>
            <person name="Andreopoulos B."/>
            <person name="Barry K.W."/>
            <person name="Bonito G."/>
            <person name="Buee M."/>
            <person name="Carver A."/>
            <person name="Chen C."/>
            <person name="Cichocki N."/>
            <person name="Clum A."/>
            <person name="Culley D."/>
            <person name="Crous P.W."/>
            <person name="Fauchery L."/>
            <person name="Girlanda M."/>
            <person name="Hayes R."/>
            <person name="Keri Z."/>
            <person name="Labutti K."/>
            <person name="Lipzen A."/>
            <person name="Lombard V."/>
            <person name="Magnuson J."/>
            <person name="Maillard F."/>
            <person name="Morin E."/>
            <person name="Murat C."/>
            <person name="Nolan M."/>
            <person name="Ohm R."/>
            <person name="Pangilinan J."/>
            <person name="Pereira M."/>
            <person name="Perotto S."/>
            <person name="Peter M."/>
            <person name="Riley R."/>
            <person name="Sitrit Y."/>
            <person name="Stielow B."/>
            <person name="Szollosi G."/>
            <person name="Zifcakova L."/>
            <person name="Stursova M."/>
            <person name="Spatafora J.W."/>
            <person name="Tedersoo L."/>
            <person name="Vaario L.-M."/>
            <person name="Yamada A."/>
            <person name="Yan M."/>
            <person name="Wang P."/>
            <person name="Xu J."/>
            <person name="Bruns T."/>
            <person name="Baldrian P."/>
            <person name="Vilgalys R."/>
            <person name="Henrissat B."/>
            <person name="Grigoriev I.V."/>
            <person name="Hibbett D."/>
            <person name="Nagy L.G."/>
            <person name="Martin F.M."/>
        </authorList>
    </citation>
    <scope>NUCLEOTIDE SEQUENCE</scope>
    <source>
        <strain evidence="1">P2</strain>
    </source>
</reference>
<keyword evidence="2" id="KW-1185">Reference proteome</keyword>
<reference evidence="1" key="2">
    <citation type="journal article" date="2020" name="Nat. Commun.">
        <title>Large-scale genome sequencing of mycorrhizal fungi provides insights into the early evolution of symbiotic traits.</title>
        <authorList>
            <person name="Miyauchi S."/>
            <person name="Kiss E."/>
            <person name="Kuo A."/>
            <person name="Drula E."/>
            <person name="Kohler A."/>
            <person name="Sanchez-Garcia M."/>
            <person name="Morin E."/>
            <person name="Andreopoulos B."/>
            <person name="Barry K.W."/>
            <person name="Bonito G."/>
            <person name="Buee M."/>
            <person name="Carver A."/>
            <person name="Chen C."/>
            <person name="Cichocki N."/>
            <person name="Clum A."/>
            <person name="Culley D."/>
            <person name="Crous P.W."/>
            <person name="Fauchery L."/>
            <person name="Girlanda M."/>
            <person name="Hayes R.D."/>
            <person name="Keri Z."/>
            <person name="LaButti K."/>
            <person name="Lipzen A."/>
            <person name="Lombard V."/>
            <person name="Magnuson J."/>
            <person name="Maillard F."/>
            <person name="Murat C."/>
            <person name="Nolan M."/>
            <person name="Ohm R.A."/>
            <person name="Pangilinan J."/>
            <person name="Pereira M.F."/>
            <person name="Perotto S."/>
            <person name="Peter M."/>
            <person name="Pfister S."/>
            <person name="Riley R."/>
            <person name="Sitrit Y."/>
            <person name="Stielow J.B."/>
            <person name="Szollosi G."/>
            <person name="Zifcakova L."/>
            <person name="Stursova M."/>
            <person name="Spatafora J.W."/>
            <person name="Tedersoo L."/>
            <person name="Vaario L.M."/>
            <person name="Yamada A."/>
            <person name="Yan M."/>
            <person name="Wang P."/>
            <person name="Xu J."/>
            <person name="Bruns T."/>
            <person name="Baldrian P."/>
            <person name="Vilgalys R."/>
            <person name="Dunand C."/>
            <person name="Henrissat B."/>
            <person name="Grigoriev I.V."/>
            <person name="Hibbett D."/>
            <person name="Nagy L.G."/>
            <person name="Martin F.M."/>
        </authorList>
    </citation>
    <scope>NUCLEOTIDE SEQUENCE</scope>
    <source>
        <strain evidence="1">P2</strain>
    </source>
</reference>
<gene>
    <name evidence="1" type="ORF">BDM02DRAFT_3118743</name>
</gene>
<comment type="caution">
    <text evidence="1">The sequence shown here is derived from an EMBL/GenBank/DDBJ whole genome shotgun (WGS) entry which is preliminary data.</text>
</comment>
<name>A0ACB6ZA07_THEGA</name>
<dbReference type="EMBL" id="MU118060">
    <property type="protein sequence ID" value="KAF9646339.1"/>
    <property type="molecule type" value="Genomic_DNA"/>
</dbReference>
<proteinExistence type="predicted"/>
<organism evidence="1 2">
    <name type="scientific">Thelephora ganbajun</name>
    <name type="common">Ganba fungus</name>
    <dbReference type="NCBI Taxonomy" id="370292"/>
    <lineage>
        <taxon>Eukaryota</taxon>
        <taxon>Fungi</taxon>
        <taxon>Dikarya</taxon>
        <taxon>Basidiomycota</taxon>
        <taxon>Agaricomycotina</taxon>
        <taxon>Agaricomycetes</taxon>
        <taxon>Thelephorales</taxon>
        <taxon>Thelephoraceae</taxon>
        <taxon>Thelephora</taxon>
    </lineage>
</organism>
<sequence length="56" mass="6127">MKRLFGKKPKKSPKPSPKHIFPGIPANNPAGPPRFQAELGIGPDGEQVHPYRAGRK</sequence>
<protein>
    <submittedName>
        <fullName evidence="1">Uncharacterized protein</fullName>
    </submittedName>
</protein>
<evidence type="ECO:0000313" key="1">
    <source>
        <dbReference type="EMBL" id="KAF9646339.1"/>
    </source>
</evidence>
<evidence type="ECO:0000313" key="2">
    <source>
        <dbReference type="Proteomes" id="UP000886501"/>
    </source>
</evidence>